<evidence type="ECO:0000259" key="3">
    <source>
        <dbReference type="Pfam" id="PF00082"/>
    </source>
</evidence>
<evidence type="ECO:0000313" key="4">
    <source>
        <dbReference type="EMBL" id="KAK1365574.1"/>
    </source>
</evidence>
<dbReference type="PANTHER" id="PTHR10795">
    <property type="entry name" value="PROPROTEIN CONVERTASE SUBTILISIN/KEXIN"/>
    <property type="match status" value="1"/>
</dbReference>
<reference evidence="4" key="1">
    <citation type="submission" date="2023-02" db="EMBL/GenBank/DDBJ databases">
        <title>Genome of toxic invasive species Heracleum sosnowskyi carries increased number of genes despite the absence of recent whole-genome duplications.</title>
        <authorList>
            <person name="Schelkunov M."/>
            <person name="Shtratnikova V."/>
            <person name="Makarenko M."/>
            <person name="Klepikova A."/>
            <person name="Omelchenko D."/>
            <person name="Novikova G."/>
            <person name="Obukhova E."/>
            <person name="Bogdanov V."/>
            <person name="Penin A."/>
            <person name="Logacheva M."/>
        </authorList>
    </citation>
    <scope>NUCLEOTIDE SEQUENCE</scope>
    <source>
        <strain evidence="4">Hsosn_3</strain>
        <tissue evidence="4">Leaf</tissue>
    </source>
</reference>
<evidence type="ECO:0000256" key="2">
    <source>
        <dbReference type="ARBA" id="ARBA00022729"/>
    </source>
</evidence>
<dbReference type="GO" id="GO:0004252">
    <property type="term" value="F:serine-type endopeptidase activity"/>
    <property type="evidence" value="ECO:0007669"/>
    <property type="project" value="InterPro"/>
</dbReference>
<keyword evidence="2" id="KW-0732">Signal</keyword>
<evidence type="ECO:0000313" key="5">
    <source>
        <dbReference type="Proteomes" id="UP001237642"/>
    </source>
</evidence>
<evidence type="ECO:0000256" key="1">
    <source>
        <dbReference type="ARBA" id="ARBA00011073"/>
    </source>
</evidence>
<reference evidence="4" key="2">
    <citation type="submission" date="2023-05" db="EMBL/GenBank/DDBJ databases">
        <authorList>
            <person name="Schelkunov M.I."/>
        </authorList>
    </citation>
    <scope>NUCLEOTIDE SEQUENCE</scope>
    <source>
        <strain evidence="4">Hsosn_3</strain>
        <tissue evidence="4">Leaf</tissue>
    </source>
</reference>
<organism evidence="4 5">
    <name type="scientific">Heracleum sosnowskyi</name>
    <dbReference type="NCBI Taxonomy" id="360622"/>
    <lineage>
        <taxon>Eukaryota</taxon>
        <taxon>Viridiplantae</taxon>
        <taxon>Streptophyta</taxon>
        <taxon>Embryophyta</taxon>
        <taxon>Tracheophyta</taxon>
        <taxon>Spermatophyta</taxon>
        <taxon>Magnoliopsida</taxon>
        <taxon>eudicotyledons</taxon>
        <taxon>Gunneridae</taxon>
        <taxon>Pentapetalae</taxon>
        <taxon>asterids</taxon>
        <taxon>campanulids</taxon>
        <taxon>Apiales</taxon>
        <taxon>Apiaceae</taxon>
        <taxon>Apioideae</taxon>
        <taxon>apioid superclade</taxon>
        <taxon>Tordylieae</taxon>
        <taxon>Tordyliinae</taxon>
        <taxon>Heracleum</taxon>
    </lineage>
</organism>
<dbReference type="Gene3D" id="3.40.50.200">
    <property type="entry name" value="Peptidase S8/S53 domain"/>
    <property type="match status" value="1"/>
</dbReference>
<dbReference type="InterPro" id="IPR000209">
    <property type="entry name" value="Peptidase_S8/S53_dom"/>
</dbReference>
<dbReference type="InterPro" id="IPR036852">
    <property type="entry name" value="Peptidase_S8/S53_dom_sf"/>
</dbReference>
<keyword evidence="5" id="KW-1185">Reference proteome</keyword>
<dbReference type="Pfam" id="PF00082">
    <property type="entry name" value="Peptidase_S8"/>
    <property type="match status" value="1"/>
</dbReference>
<dbReference type="InterPro" id="IPR045051">
    <property type="entry name" value="SBT"/>
</dbReference>
<comment type="caution">
    <text evidence="4">The sequence shown here is derived from an EMBL/GenBank/DDBJ whole genome shotgun (WGS) entry which is preliminary data.</text>
</comment>
<name>A0AAD8HE75_9APIA</name>
<proteinExistence type="inferred from homology"/>
<gene>
    <name evidence="4" type="ORF">POM88_041135</name>
</gene>
<comment type="similarity">
    <text evidence="1">Belongs to the peptidase S8 family.</text>
</comment>
<feature type="domain" description="Peptidase S8/S53" evidence="3">
    <location>
        <begin position="28"/>
        <end position="71"/>
    </location>
</feature>
<dbReference type="EMBL" id="JAUIZM010000009">
    <property type="protein sequence ID" value="KAK1365574.1"/>
    <property type="molecule type" value="Genomic_DNA"/>
</dbReference>
<protein>
    <recommendedName>
        <fullName evidence="3">Peptidase S8/S53 domain-containing protein</fullName>
    </recommendedName>
</protein>
<accession>A0AAD8HE75</accession>
<dbReference type="SUPFAM" id="SSF52743">
    <property type="entry name" value="Subtilisin-like"/>
    <property type="match status" value="1"/>
</dbReference>
<dbReference type="GO" id="GO:0006508">
    <property type="term" value="P:proteolysis"/>
    <property type="evidence" value="ECO:0007669"/>
    <property type="project" value="InterPro"/>
</dbReference>
<dbReference type="AlphaFoldDB" id="A0AAD8HE75"/>
<dbReference type="Proteomes" id="UP001237642">
    <property type="component" value="Unassembled WGS sequence"/>
</dbReference>
<sequence>MGPDDLVLASWPRNVAATQIGSSDYFSDFNLLSGTSMSCPHLALLKGVHHEWSPAAIRSAMMTTTEFLDNTNNPIQDIGSNKPATSFAIGDGHVNPNKALDPGLIYDVEAADYINLLCALNYTSKQIQTVTRYVVEPFSINRDAALDLAKKRFNVVPIL</sequence>